<dbReference type="InterPro" id="IPR001810">
    <property type="entry name" value="F-box_dom"/>
</dbReference>
<feature type="non-terminal residue" evidence="2">
    <location>
        <position position="277"/>
    </location>
</feature>
<dbReference type="CDD" id="cd09917">
    <property type="entry name" value="F-box_SF"/>
    <property type="match status" value="1"/>
</dbReference>
<dbReference type="PROSITE" id="PS50181">
    <property type="entry name" value="FBOX"/>
    <property type="match status" value="1"/>
</dbReference>
<dbReference type="Gene3D" id="1.20.1280.50">
    <property type="match status" value="1"/>
</dbReference>
<accession>A0AA39ZBJ3</accession>
<evidence type="ECO:0000313" key="2">
    <source>
        <dbReference type="EMBL" id="KAK0667870.1"/>
    </source>
</evidence>
<dbReference type="SUPFAM" id="SSF81383">
    <property type="entry name" value="F-box domain"/>
    <property type="match status" value="1"/>
</dbReference>
<proteinExistence type="predicted"/>
<dbReference type="InterPro" id="IPR036047">
    <property type="entry name" value="F-box-like_dom_sf"/>
</dbReference>
<comment type="caution">
    <text evidence="2">The sequence shown here is derived from an EMBL/GenBank/DDBJ whole genome shotgun (WGS) entry which is preliminary data.</text>
</comment>
<gene>
    <name evidence="2" type="ORF">QBC41DRAFT_190744</name>
</gene>
<sequence>MTSAQDLLSTLPVDILIDILSLLDPVSLIAVSQTSQVLRNFVNPVEHDFEQRLLALELLPEHGGPEPVKDDLGSTLPHLPISCLKNRGEEWWGNNKYACCECMKILPNFMFEDEDLFDPGTRKPWSTSAETQKMALTDWKFVTATETRWSLIKEQVARDAKVTEQYQQQFRKARNRFRENFFGTRSLEDDDEVRIAAVAEMDKCKKLLEEAAVHMVGKARHKRRCIECKFQRKRFHNYQRLCGHPDAPIVTCSDSTGLPFEFTSLFPGLFPKVPLPP</sequence>
<dbReference type="Pfam" id="PF12937">
    <property type="entry name" value="F-box-like"/>
    <property type="match status" value="1"/>
</dbReference>
<name>A0AA39ZBJ3_9PEZI</name>
<dbReference type="Proteomes" id="UP001174997">
    <property type="component" value="Unassembled WGS sequence"/>
</dbReference>
<evidence type="ECO:0000313" key="3">
    <source>
        <dbReference type="Proteomes" id="UP001174997"/>
    </source>
</evidence>
<protein>
    <recommendedName>
        <fullName evidence="1">F-box domain-containing protein</fullName>
    </recommendedName>
</protein>
<reference evidence="2" key="1">
    <citation type="submission" date="2023-06" db="EMBL/GenBank/DDBJ databases">
        <title>Genome-scale phylogeny and comparative genomics of the fungal order Sordariales.</title>
        <authorList>
            <consortium name="Lawrence Berkeley National Laboratory"/>
            <person name="Hensen N."/>
            <person name="Bonometti L."/>
            <person name="Westerberg I."/>
            <person name="Brannstrom I.O."/>
            <person name="Guillou S."/>
            <person name="Cros-Aarteil S."/>
            <person name="Calhoun S."/>
            <person name="Haridas S."/>
            <person name="Kuo A."/>
            <person name="Mondo S."/>
            <person name="Pangilinan J."/>
            <person name="Riley R."/>
            <person name="Labutti K."/>
            <person name="Andreopoulos B."/>
            <person name="Lipzen A."/>
            <person name="Chen C."/>
            <person name="Yanf M."/>
            <person name="Daum C."/>
            <person name="Ng V."/>
            <person name="Clum A."/>
            <person name="Steindorff A."/>
            <person name="Ohm R."/>
            <person name="Martin F."/>
            <person name="Silar P."/>
            <person name="Natvig D."/>
            <person name="Lalanne C."/>
            <person name="Gautier V."/>
            <person name="Ament-Velasquez S.L."/>
            <person name="Kruys A."/>
            <person name="Hutchinson M.I."/>
            <person name="Powell A.J."/>
            <person name="Barry K."/>
            <person name="Miller A.N."/>
            <person name="Grigoriev I.V."/>
            <person name="Debuchy R."/>
            <person name="Gladieux P."/>
            <person name="Thoren M.H."/>
            <person name="Johannesson H."/>
        </authorList>
    </citation>
    <scope>NUCLEOTIDE SEQUENCE</scope>
    <source>
        <strain evidence="2">CBS 307.81</strain>
    </source>
</reference>
<dbReference type="AlphaFoldDB" id="A0AA39ZBJ3"/>
<keyword evidence="3" id="KW-1185">Reference proteome</keyword>
<evidence type="ECO:0000259" key="1">
    <source>
        <dbReference type="PROSITE" id="PS50181"/>
    </source>
</evidence>
<organism evidence="2 3">
    <name type="scientific">Cercophora samala</name>
    <dbReference type="NCBI Taxonomy" id="330535"/>
    <lineage>
        <taxon>Eukaryota</taxon>
        <taxon>Fungi</taxon>
        <taxon>Dikarya</taxon>
        <taxon>Ascomycota</taxon>
        <taxon>Pezizomycotina</taxon>
        <taxon>Sordariomycetes</taxon>
        <taxon>Sordariomycetidae</taxon>
        <taxon>Sordariales</taxon>
        <taxon>Lasiosphaeriaceae</taxon>
        <taxon>Cercophora</taxon>
    </lineage>
</organism>
<feature type="domain" description="F-box" evidence="1">
    <location>
        <begin position="5"/>
        <end position="52"/>
    </location>
</feature>
<dbReference type="SMART" id="SM00256">
    <property type="entry name" value="FBOX"/>
    <property type="match status" value="1"/>
</dbReference>
<dbReference type="EMBL" id="JAULSY010000065">
    <property type="protein sequence ID" value="KAK0667870.1"/>
    <property type="molecule type" value="Genomic_DNA"/>
</dbReference>